<dbReference type="InterPro" id="IPR036867">
    <property type="entry name" value="R3H_dom_sf"/>
</dbReference>
<organism evidence="5 6">
    <name type="scientific">Lophiotrema nucula</name>
    <dbReference type="NCBI Taxonomy" id="690887"/>
    <lineage>
        <taxon>Eukaryota</taxon>
        <taxon>Fungi</taxon>
        <taxon>Dikarya</taxon>
        <taxon>Ascomycota</taxon>
        <taxon>Pezizomycotina</taxon>
        <taxon>Dothideomycetes</taxon>
        <taxon>Pleosporomycetidae</taxon>
        <taxon>Pleosporales</taxon>
        <taxon>Lophiotremataceae</taxon>
        <taxon>Lophiotrema</taxon>
    </lineage>
</organism>
<dbReference type="AlphaFoldDB" id="A0A6A5ZEN1"/>
<protein>
    <recommendedName>
        <fullName evidence="7">SUZ domain-containing protein</fullName>
    </recommendedName>
</protein>
<feature type="domain" description="SUZ" evidence="4">
    <location>
        <begin position="367"/>
        <end position="461"/>
    </location>
</feature>
<evidence type="ECO:0000259" key="4">
    <source>
        <dbReference type="PROSITE" id="PS51673"/>
    </source>
</evidence>
<feature type="region of interest" description="Disordered" evidence="2">
    <location>
        <begin position="712"/>
        <end position="887"/>
    </location>
</feature>
<evidence type="ECO:0000259" key="3">
    <source>
        <dbReference type="PROSITE" id="PS51061"/>
    </source>
</evidence>
<dbReference type="InterPro" id="IPR001374">
    <property type="entry name" value="R3H_dom"/>
</dbReference>
<evidence type="ECO:0008006" key="7">
    <source>
        <dbReference type="Google" id="ProtNLM"/>
    </source>
</evidence>
<feature type="compositionally biased region" description="Low complexity" evidence="2">
    <location>
        <begin position="749"/>
        <end position="761"/>
    </location>
</feature>
<dbReference type="CDD" id="cd02642">
    <property type="entry name" value="R3H_encore_like"/>
    <property type="match status" value="1"/>
</dbReference>
<feature type="region of interest" description="Disordered" evidence="2">
    <location>
        <begin position="370"/>
        <end position="501"/>
    </location>
</feature>
<dbReference type="PROSITE" id="PS51061">
    <property type="entry name" value="R3H"/>
    <property type="match status" value="1"/>
</dbReference>
<gene>
    <name evidence="5" type="ORF">BDV96DRAFT_643907</name>
</gene>
<feature type="compositionally biased region" description="Polar residues" evidence="2">
    <location>
        <begin position="663"/>
        <end position="673"/>
    </location>
</feature>
<dbReference type="InterPro" id="IPR024771">
    <property type="entry name" value="SUZ"/>
</dbReference>
<feature type="compositionally biased region" description="Polar residues" evidence="2">
    <location>
        <begin position="101"/>
        <end position="115"/>
    </location>
</feature>
<feature type="compositionally biased region" description="Gly residues" evidence="2">
    <location>
        <begin position="421"/>
        <end position="430"/>
    </location>
</feature>
<evidence type="ECO:0000256" key="2">
    <source>
        <dbReference type="SAM" id="MobiDB-lite"/>
    </source>
</evidence>
<keyword evidence="6" id="KW-1185">Reference proteome</keyword>
<dbReference type="EMBL" id="ML977318">
    <property type="protein sequence ID" value="KAF2117534.1"/>
    <property type="molecule type" value="Genomic_DNA"/>
</dbReference>
<feature type="compositionally biased region" description="Low complexity" evidence="2">
    <location>
        <begin position="807"/>
        <end position="826"/>
    </location>
</feature>
<dbReference type="Proteomes" id="UP000799770">
    <property type="component" value="Unassembled WGS sequence"/>
</dbReference>
<feature type="compositionally biased region" description="Basic and acidic residues" evidence="2">
    <location>
        <begin position="432"/>
        <end position="454"/>
    </location>
</feature>
<evidence type="ECO:0000313" key="5">
    <source>
        <dbReference type="EMBL" id="KAF2117534.1"/>
    </source>
</evidence>
<feature type="compositionally biased region" description="Polar residues" evidence="2">
    <location>
        <begin position="878"/>
        <end position="887"/>
    </location>
</feature>
<dbReference type="PANTHER" id="PTHR15672:SF8">
    <property type="entry name" value="PROTEIN ENCORE"/>
    <property type="match status" value="1"/>
</dbReference>
<feature type="compositionally biased region" description="Polar residues" evidence="2">
    <location>
        <begin position="771"/>
        <end position="806"/>
    </location>
</feature>
<dbReference type="PROSITE" id="PS51673">
    <property type="entry name" value="SUZ"/>
    <property type="match status" value="1"/>
</dbReference>
<feature type="region of interest" description="Disordered" evidence="2">
    <location>
        <begin position="638"/>
        <end position="673"/>
    </location>
</feature>
<feature type="compositionally biased region" description="Low complexity" evidence="2">
    <location>
        <begin position="151"/>
        <end position="163"/>
    </location>
</feature>
<proteinExistence type="predicted"/>
<feature type="compositionally biased region" description="Polar residues" evidence="2">
    <location>
        <begin position="49"/>
        <end position="79"/>
    </location>
</feature>
<accession>A0A6A5ZEN1</accession>
<feature type="compositionally biased region" description="Basic and acidic residues" evidence="2">
    <location>
        <begin position="122"/>
        <end position="132"/>
    </location>
</feature>
<feature type="domain" description="R3H" evidence="3">
    <location>
        <begin position="303"/>
        <end position="370"/>
    </location>
</feature>
<feature type="region of interest" description="Disordered" evidence="2">
    <location>
        <begin position="29"/>
        <end position="212"/>
    </location>
</feature>
<evidence type="ECO:0000313" key="6">
    <source>
        <dbReference type="Proteomes" id="UP000799770"/>
    </source>
</evidence>
<sequence>MASTTSVPIEQSQAKLSFAKVDQALADEERNKTLTGSQVAASAYKPQVQKETQTGSQPVIASSQPIVHLQNAQHSTSSAADVPKVRVDSEETKDVKDKAGNTATRTGQWASTTGPQVAFEPSSKEDESEKTRPAITLVRSLATEDSNTQLSSSDSSAKPPSLDGKSVASATTFALDEKESLRPDDSASLRAVEEEDVTSPPDSVAAGSRVGSDSGVARAFRDQLHEIAVMGPIPQRGAPPGRYPIVNVNSTHTLYDPNQPPNGIGRPMSQPLVNGMPTVAGQHTLPAIPDEKLIEALESPRDRLFVLKLEQDFIDFIKDSRETELSLPNCNTFYRMLAHRLADYYLLGHVVDNSMTGVKITRTPYCRIPPPLSGIPVSSKNGNTPPVDLPARKIMRRGGEGKSGTNTTANSEGPSKSTSEAGGGSGSDGGEGNEKEKSALTREEREARYREARQRIFGNAEIEEGDSTEALNSGEEKDMSRSSSASGRKKTKKQRNYDDDGFEARSRYTTFYPQQYAMPTFGGDTGAYYGGYSGPIQNQQYPGINGNGSPPPPFNGGYPMMPQDAQPSYGWTGQPYPGSNGSMAYPNYPNMQNGYDISSDFQRGMQSFQTAGMPSQVTPKMANVPMASYQDTYQPQPMPMNPGWSPMNQQPSYPMAQPPYAQNAPSNRPMSAPTQSLPNNPYPYGAFPTSPYNGKPNRNQHPIPGSFNRQQFNPQSQAFVPGGRNGPFPMQPNMSPMPPQPMNGYGNFQMPTTPQMSSPMPNQMPRPSPPITYQQTFGSPRGGQQVNPVPLQANNAQMPQIASSQVATAPTSGSSSTSIPAQSSIAKWGTPSHLPPKPPPPAQPAAPKFTLPVHNFSSIPRVPSNMAPAIGIRGGAGSSPNSQNNPA</sequence>
<dbReference type="SUPFAM" id="SSF82708">
    <property type="entry name" value="R3H domain"/>
    <property type="match status" value="1"/>
</dbReference>
<dbReference type="InterPro" id="IPR051937">
    <property type="entry name" value="R3H_domain_containing"/>
</dbReference>
<feature type="compositionally biased region" description="Basic and acidic residues" evidence="2">
    <location>
        <begin position="83"/>
        <end position="99"/>
    </location>
</feature>
<dbReference type="GO" id="GO:0003676">
    <property type="term" value="F:nucleic acid binding"/>
    <property type="evidence" value="ECO:0007669"/>
    <property type="project" value="UniProtKB-UniRule"/>
</dbReference>
<dbReference type="Gene3D" id="3.30.1370.50">
    <property type="entry name" value="R3H-like domain"/>
    <property type="match status" value="1"/>
</dbReference>
<dbReference type="OrthoDB" id="278430at2759"/>
<reference evidence="5" key="1">
    <citation type="journal article" date="2020" name="Stud. Mycol.">
        <title>101 Dothideomycetes genomes: a test case for predicting lifestyles and emergence of pathogens.</title>
        <authorList>
            <person name="Haridas S."/>
            <person name="Albert R."/>
            <person name="Binder M."/>
            <person name="Bloem J."/>
            <person name="Labutti K."/>
            <person name="Salamov A."/>
            <person name="Andreopoulos B."/>
            <person name="Baker S."/>
            <person name="Barry K."/>
            <person name="Bills G."/>
            <person name="Bluhm B."/>
            <person name="Cannon C."/>
            <person name="Castanera R."/>
            <person name="Culley D."/>
            <person name="Daum C."/>
            <person name="Ezra D."/>
            <person name="Gonzalez J."/>
            <person name="Henrissat B."/>
            <person name="Kuo A."/>
            <person name="Liang C."/>
            <person name="Lipzen A."/>
            <person name="Lutzoni F."/>
            <person name="Magnuson J."/>
            <person name="Mondo S."/>
            <person name="Nolan M."/>
            <person name="Ohm R."/>
            <person name="Pangilinan J."/>
            <person name="Park H.-J."/>
            <person name="Ramirez L."/>
            <person name="Alfaro M."/>
            <person name="Sun H."/>
            <person name="Tritt A."/>
            <person name="Yoshinaga Y."/>
            <person name="Zwiers L.-H."/>
            <person name="Turgeon B."/>
            <person name="Goodwin S."/>
            <person name="Spatafora J."/>
            <person name="Crous P."/>
            <person name="Grigoriev I."/>
        </authorList>
    </citation>
    <scope>NUCLEOTIDE SEQUENCE</scope>
    <source>
        <strain evidence="5">CBS 627.86</strain>
    </source>
</reference>
<evidence type="ECO:0000256" key="1">
    <source>
        <dbReference type="ARBA" id="ARBA00022553"/>
    </source>
</evidence>
<name>A0A6A5ZEN1_9PLEO</name>
<keyword evidence="1" id="KW-0597">Phosphoprotein</keyword>
<dbReference type="Pfam" id="PF01424">
    <property type="entry name" value="R3H"/>
    <property type="match status" value="1"/>
</dbReference>
<dbReference type="GO" id="GO:0006012">
    <property type="term" value="P:galactose metabolic process"/>
    <property type="evidence" value="ECO:0007669"/>
    <property type="project" value="TreeGrafter"/>
</dbReference>
<feature type="compositionally biased region" description="Pro residues" evidence="2">
    <location>
        <begin position="833"/>
        <end position="844"/>
    </location>
</feature>
<dbReference type="Pfam" id="PF12752">
    <property type="entry name" value="SUZ"/>
    <property type="match status" value="1"/>
</dbReference>
<feature type="compositionally biased region" description="Basic and acidic residues" evidence="2">
    <location>
        <begin position="175"/>
        <end position="187"/>
    </location>
</feature>
<dbReference type="PANTHER" id="PTHR15672">
    <property type="entry name" value="CAMP-REGULATED PHOSPHOPROTEIN 21 RELATED R3H DOMAIN CONTAINING PROTEIN"/>
    <property type="match status" value="1"/>
</dbReference>
<feature type="compositionally biased region" description="Polar residues" evidence="2">
    <location>
        <begin position="403"/>
        <end position="414"/>
    </location>
</feature>